<evidence type="ECO:0000313" key="4">
    <source>
        <dbReference type="EMBL" id="KAL1005542.1"/>
    </source>
</evidence>
<accession>A0ABD0XCK1</accession>
<dbReference type="SUPFAM" id="SSF48726">
    <property type="entry name" value="Immunoglobulin"/>
    <property type="match status" value="3"/>
</dbReference>
<evidence type="ECO:0000259" key="3">
    <source>
        <dbReference type="PROSITE" id="PS50835"/>
    </source>
</evidence>
<keyword evidence="5" id="KW-1185">Reference proteome</keyword>
<keyword evidence="1" id="KW-0812">Transmembrane</keyword>
<feature type="chain" id="PRO_5044813306" description="Ig-like domain-containing protein" evidence="2">
    <location>
        <begin position="22"/>
        <end position="390"/>
    </location>
</feature>
<gene>
    <name evidence="4" type="ORF">UPYG_G00060430</name>
</gene>
<sequence>MSLKTTGTVVVFLWSVTVFLGQDGGSLENPTQSTCVKVVEKGKPSPGWNVTYTPMSICALKGSTVNLSCSYKYPSGTVTSTFWFTKCNNSLYINLMNDSDYTGRMNYSSNQMNTNTLTITDLRLNDSVIYWFRFKTNQTGGKWTGKHGVTLSVTGLQVDVTSESTPKTLNCNTTCTLPGNPTYIWYKNGQHINESTSPQYKYSVYSNYGDSYYCAVKGHEDLHSPVVYGPKKTSVSVSPSGEIVEGSSVSLTCSSDANPPVDKYTWYFKNKLLLNGSGQIYNISNISSEDSGPYICEAHNRIGSENSTALMIFRSGKVFKIMLFTGENGKQSPVITAAVGVTVFVLVLICFSGFMCFRQGRKNSLHIRLFSGKKHQRHSRLWTGRLQSCV</sequence>
<proteinExistence type="predicted"/>
<dbReference type="EMBL" id="JAGEUA010000002">
    <property type="protein sequence ID" value="KAL1005542.1"/>
    <property type="molecule type" value="Genomic_DNA"/>
</dbReference>
<dbReference type="Proteomes" id="UP001557470">
    <property type="component" value="Unassembled WGS sequence"/>
</dbReference>
<evidence type="ECO:0000313" key="5">
    <source>
        <dbReference type="Proteomes" id="UP001557470"/>
    </source>
</evidence>
<name>A0ABD0XCK1_UMBPY</name>
<feature type="transmembrane region" description="Helical" evidence="1">
    <location>
        <begin position="334"/>
        <end position="357"/>
    </location>
</feature>
<dbReference type="InterPro" id="IPR003989">
    <property type="entry name" value="VCAM-1"/>
</dbReference>
<reference evidence="4 5" key="1">
    <citation type="submission" date="2024-06" db="EMBL/GenBank/DDBJ databases">
        <authorList>
            <person name="Pan Q."/>
            <person name="Wen M."/>
            <person name="Jouanno E."/>
            <person name="Zahm M."/>
            <person name="Klopp C."/>
            <person name="Cabau C."/>
            <person name="Louis A."/>
            <person name="Berthelot C."/>
            <person name="Parey E."/>
            <person name="Roest Crollius H."/>
            <person name="Montfort J."/>
            <person name="Robinson-Rechavi M."/>
            <person name="Bouchez O."/>
            <person name="Lampietro C."/>
            <person name="Lopez Roques C."/>
            <person name="Donnadieu C."/>
            <person name="Postlethwait J."/>
            <person name="Bobe J."/>
            <person name="Verreycken H."/>
            <person name="Guiguen Y."/>
        </authorList>
    </citation>
    <scope>NUCLEOTIDE SEQUENCE [LARGE SCALE GENOMIC DNA]</scope>
    <source>
        <strain evidence="4">Up_M1</strain>
        <tissue evidence="4">Testis</tissue>
    </source>
</reference>
<feature type="domain" description="Ig-like" evidence="3">
    <location>
        <begin position="230"/>
        <end position="312"/>
    </location>
</feature>
<dbReference type="InterPro" id="IPR036179">
    <property type="entry name" value="Ig-like_dom_sf"/>
</dbReference>
<dbReference type="InterPro" id="IPR003598">
    <property type="entry name" value="Ig_sub2"/>
</dbReference>
<keyword evidence="1" id="KW-1133">Transmembrane helix</keyword>
<protein>
    <recommendedName>
        <fullName evidence="3">Ig-like domain-containing protein</fullName>
    </recommendedName>
</protein>
<dbReference type="InterPro" id="IPR003599">
    <property type="entry name" value="Ig_sub"/>
</dbReference>
<dbReference type="Gene3D" id="2.60.40.10">
    <property type="entry name" value="Immunoglobulins"/>
    <property type="match status" value="3"/>
</dbReference>
<evidence type="ECO:0000256" key="2">
    <source>
        <dbReference type="SAM" id="SignalP"/>
    </source>
</evidence>
<comment type="caution">
    <text evidence="4">The sequence shown here is derived from an EMBL/GenBank/DDBJ whole genome shotgun (WGS) entry which is preliminary data.</text>
</comment>
<dbReference type="SMART" id="SM00409">
    <property type="entry name" value="IG"/>
    <property type="match status" value="3"/>
</dbReference>
<dbReference type="PRINTS" id="PR01474">
    <property type="entry name" value="VCAM1"/>
</dbReference>
<feature type="domain" description="Ig-like" evidence="3">
    <location>
        <begin position="162"/>
        <end position="216"/>
    </location>
</feature>
<feature type="signal peptide" evidence="2">
    <location>
        <begin position="1"/>
        <end position="21"/>
    </location>
</feature>
<dbReference type="Pfam" id="PF13927">
    <property type="entry name" value="Ig_3"/>
    <property type="match status" value="1"/>
</dbReference>
<dbReference type="InterPro" id="IPR007110">
    <property type="entry name" value="Ig-like_dom"/>
</dbReference>
<dbReference type="SMART" id="SM00408">
    <property type="entry name" value="IGc2"/>
    <property type="match status" value="1"/>
</dbReference>
<dbReference type="InterPro" id="IPR013783">
    <property type="entry name" value="Ig-like_fold"/>
</dbReference>
<dbReference type="PROSITE" id="PS50835">
    <property type="entry name" value="IG_LIKE"/>
    <property type="match status" value="2"/>
</dbReference>
<organism evidence="4 5">
    <name type="scientific">Umbra pygmaea</name>
    <name type="common">Eastern mudminnow</name>
    <dbReference type="NCBI Taxonomy" id="75934"/>
    <lineage>
        <taxon>Eukaryota</taxon>
        <taxon>Metazoa</taxon>
        <taxon>Chordata</taxon>
        <taxon>Craniata</taxon>
        <taxon>Vertebrata</taxon>
        <taxon>Euteleostomi</taxon>
        <taxon>Actinopterygii</taxon>
        <taxon>Neopterygii</taxon>
        <taxon>Teleostei</taxon>
        <taxon>Protacanthopterygii</taxon>
        <taxon>Esociformes</taxon>
        <taxon>Umbridae</taxon>
        <taxon>Umbra</taxon>
    </lineage>
</organism>
<keyword evidence="1" id="KW-0472">Membrane</keyword>
<evidence type="ECO:0000256" key="1">
    <source>
        <dbReference type="SAM" id="Phobius"/>
    </source>
</evidence>
<dbReference type="AlphaFoldDB" id="A0ABD0XCK1"/>
<dbReference type="PANTHER" id="PTHR46013:SF4">
    <property type="entry name" value="B-CELL RECEPTOR CD22-RELATED"/>
    <property type="match status" value="1"/>
</dbReference>
<keyword evidence="2" id="KW-0732">Signal</keyword>
<dbReference type="PANTHER" id="PTHR46013">
    <property type="entry name" value="VASCULAR CELL ADHESION MOLECULE 1"/>
    <property type="match status" value="1"/>
</dbReference>